<evidence type="ECO:0000256" key="1">
    <source>
        <dbReference type="ARBA" id="ARBA00010529"/>
    </source>
</evidence>
<evidence type="ECO:0000313" key="5">
    <source>
        <dbReference type="EMBL" id="AEI88824.1"/>
    </source>
</evidence>
<comment type="similarity">
    <text evidence="1 4">Belongs to the bacterial histone-like protein family.</text>
</comment>
<dbReference type="SMART" id="SM00411">
    <property type="entry name" value="BHL"/>
    <property type="match status" value="1"/>
</dbReference>
<dbReference type="PANTHER" id="PTHR33175">
    <property type="entry name" value="DNA-BINDING PROTEIN HU"/>
    <property type="match status" value="1"/>
</dbReference>
<dbReference type="Proteomes" id="UP000006639">
    <property type="component" value="Chromosome"/>
</dbReference>
<dbReference type="KEGG" id="mmn:midi_00519"/>
<dbReference type="EMBL" id="CP002130">
    <property type="protein sequence ID" value="AEI88824.1"/>
    <property type="molecule type" value="Genomic_DNA"/>
</dbReference>
<dbReference type="PRINTS" id="PR01727">
    <property type="entry name" value="DNABINDINGHU"/>
</dbReference>
<keyword evidence="3 5" id="KW-0238">DNA-binding</keyword>
<evidence type="ECO:0000256" key="2">
    <source>
        <dbReference type="ARBA" id="ARBA00023067"/>
    </source>
</evidence>
<dbReference type="InterPro" id="IPR010992">
    <property type="entry name" value="IHF-like_DNA-bd_dom_sf"/>
</dbReference>
<dbReference type="GO" id="GO:0003677">
    <property type="term" value="F:DNA binding"/>
    <property type="evidence" value="ECO:0007669"/>
    <property type="project" value="UniProtKB-KW"/>
</dbReference>
<dbReference type="GO" id="GO:0030261">
    <property type="term" value="P:chromosome condensation"/>
    <property type="evidence" value="ECO:0007669"/>
    <property type="project" value="UniProtKB-KW"/>
</dbReference>
<dbReference type="GO" id="GO:0030527">
    <property type="term" value="F:structural constituent of chromatin"/>
    <property type="evidence" value="ECO:0007669"/>
    <property type="project" value="InterPro"/>
</dbReference>
<dbReference type="OrthoDB" id="9799835at2"/>
<keyword evidence="2" id="KW-0226">DNA condensation</keyword>
<evidence type="ECO:0000256" key="3">
    <source>
        <dbReference type="ARBA" id="ARBA00023125"/>
    </source>
</evidence>
<dbReference type="AlphaFoldDB" id="F7XVX5"/>
<name>F7XVX5_MIDMI</name>
<evidence type="ECO:0000256" key="4">
    <source>
        <dbReference type="RuleBase" id="RU003939"/>
    </source>
</evidence>
<gene>
    <name evidence="5" type="ordered locus">midi_00519</name>
</gene>
<dbReference type="GO" id="GO:0005829">
    <property type="term" value="C:cytosol"/>
    <property type="evidence" value="ECO:0007669"/>
    <property type="project" value="TreeGrafter"/>
</dbReference>
<organism evidence="5 6">
    <name type="scientific">Midichloria mitochondrii (strain IricVA)</name>
    <dbReference type="NCBI Taxonomy" id="696127"/>
    <lineage>
        <taxon>Bacteria</taxon>
        <taxon>Pseudomonadati</taxon>
        <taxon>Pseudomonadota</taxon>
        <taxon>Alphaproteobacteria</taxon>
        <taxon>Rickettsiales</taxon>
        <taxon>Candidatus Midichloriaceae</taxon>
        <taxon>Candidatus Midichloria</taxon>
    </lineage>
</organism>
<evidence type="ECO:0000313" key="6">
    <source>
        <dbReference type="Proteomes" id="UP000006639"/>
    </source>
</evidence>
<dbReference type="RefSeq" id="WP_013951036.1">
    <property type="nucleotide sequence ID" value="NC_015722.1"/>
</dbReference>
<protein>
    <submittedName>
        <fullName evidence="5">DNA-binding protein HU</fullName>
    </submittedName>
</protein>
<dbReference type="Pfam" id="PF00216">
    <property type="entry name" value="Bac_DNA_binding"/>
    <property type="match status" value="1"/>
</dbReference>
<reference evidence="5 6" key="1">
    <citation type="journal article" date="2011" name="Mol. Biol. Evol.">
        <title>Phylogenomic evidence for the presence of a flagellum and cbb3 oxidase in the free-living mitochondrial ancestor.</title>
        <authorList>
            <person name="Sassera D."/>
            <person name="Lo N."/>
            <person name="Epis S."/>
            <person name="D'Auria G."/>
            <person name="Montagna M."/>
            <person name="Comandatore F."/>
            <person name="Horner D."/>
            <person name="Pereto J."/>
            <person name="Luciano A.M."/>
            <person name="Franciosi F."/>
            <person name="Ferri E."/>
            <person name="Crotti E."/>
            <person name="Bazzocchi C."/>
            <person name="Daffonchio D."/>
            <person name="Sacchi L."/>
            <person name="Moya A."/>
            <person name="Latorre A."/>
            <person name="Bandi C."/>
        </authorList>
    </citation>
    <scope>NUCLEOTIDE SEQUENCE [LARGE SCALE GENOMIC DNA]</scope>
    <source>
        <strain evidence="5 6">IricVA</strain>
    </source>
</reference>
<dbReference type="Gene3D" id="4.10.520.10">
    <property type="entry name" value="IHF-like DNA-binding proteins"/>
    <property type="match status" value="1"/>
</dbReference>
<dbReference type="HOGENOM" id="CLU_105066_3_1_5"/>
<dbReference type="STRING" id="696127.midi_00519"/>
<dbReference type="PANTHER" id="PTHR33175:SF3">
    <property type="entry name" value="DNA-BINDING PROTEIN HU-BETA"/>
    <property type="match status" value="1"/>
</dbReference>
<proteinExistence type="inferred from homology"/>
<accession>F7XVX5</accession>
<sequence length="95" mass="10456">MNKTEFVAAIASSMVTTKTDAEKFVNSFIAVVKKALQDGREIKLVGFGSYKVKDVPAKEVRNPQTGEKMEVPATKKPKFFPGSELKKAVNHGKKE</sequence>
<dbReference type="InterPro" id="IPR000119">
    <property type="entry name" value="Hist_DNA-bd"/>
</dbReference>
<dbReference type="SUPFAM" id="SSF47729">
    <property type="entry name" value="IHF-like DNA-binding proteins"/>
    <property type="match status" value="1"/>
</dbReference>
<keyword evidence="6" id="KW-1185">Reference proteome</keyword>
<dbReference type="CDD" id="cd13831">
    <property type="entry name" value="HU"/>
    <property type="match status" value="1"/>
</dbReference>